<sequence>MARARNIKPGFFKNEDLAECSAFARLCFAGLWTLADREGRLEDRAKKIKGELFPFDTIEVEPLLQELERWHFIRRYEWAGIRYIQIVAFVKHQVPHGTEKDGQIPDEDGFLTVHERGRNGYATGTSQRVSRAATVAPAISGGVDDSALTVKPCGTTEVDNGVLTVKEQVHNTLIPDSLIPDSSNTPPTPHGGRQRRSPTAAIESMPGFPAFYAAYPRKVGRKAALKAWLKLAPDEALQATILGALAAQRPHLDRRENGRFIKHPSSWLNDGCWDDEIPGAKVAAPVNDSGQQWWEVAGFTHPAEAANERCHVLNYREFREGRRISEVTA</sequence>
<feature type="region of interest" description="Disordered" evidence="1">
    <location>
        <begin position="175"/>
        <end position="198"/>
    </location>
</feature>
<reference evidence="2 3" key="1">
    <citation type="submission" date="2023-07" db="EMBL/GenBank/DDBJ databases">
        <title>Sorghum-associated microbial communities from plants grown in Nebraska, USA.</title>
        <authorList>
            <person name="Schachtman D."/>
        </authorList>
    </citation>
    <scope>NUCLEOTIDE SEQUENCE [LARGE SCALE GENOMIC DNA]</scope>
    <source>
        <strain evidence="2 3">DS1781</strain>
    </source>
</reference>
<comment type="caution">
    <text evidence="2">The sequence shown here is derived from an EMBL/GenBank/DDBJ whole genome shotgun (WGS) entry which is preliminary data.</text>
</comment>
<evidence type="ECO:0000256" key="1">
    <source>
        <dbReference type="SAM" id="MobiDB-lite"/>
    </source>
</evidence>
<dbReference type="EMBL" id="JAVDRF010000012">
    <property type="protein sequence ID" value="MDR6538850.1"/>
    <property type="molecule type" value="Genomic_DNA"/>
</dbReference>
<organism evidence="2 3">
    <name type="scientific">Variovorax soli</name>
    <dbReference type="NCBI Taxonomy" id="376815"/>
    <lineage>
        <taxon>Bacteria</taxon>
        <taxon>Pseudomonadati</taxon>
        <taxon>Pseudomonadota</taxon>
        <taxon>Betaproteobacteria</taxon>
        <taxon>Burkholderiales</taxon>
        <taxon>Comamonadaceae</taxon>
        <taxon>Variovorax</taxon>
    </lineage>
</organism>
<accession>A0ABU1NK52</accession>
<proteinExistence type="predicted"/>
<evidence type="ECO:0000313" key="3">
    <source>
        <dbReference type="Proteomes" id="UP001184230"/>
    </source>
</evidence>
<keyword evidence="3" id="KW-1185">Reference proteome</keyword>
<gene>
    <name evidence="2" type="ORF">J2739_004643</name>
</gene>
<evidence type="ECO:0000313" key="2">
    <source>
        <dbReference type="EMBL" id="MDR6538850.1"/>
    </source>
</evidence>
<protein>
    <recommendedName>
        <fullName evidence="4">Replication protein</fullName>
    </recommendedName>
</protein>
<name>A0ABU1NK52_9BURK</name>
<dbReference type="Proteomes" id="UP001184230">
    <property type="component" value="Unassembled WGS sequence"/>
</dbReference>
<evidence type="ECO:0008006" key="4">
    <source>
        <dbReference type="Google" id="ProtNLM"/>
    </source>
</evidence>
<dbReference type="RefSeq" id="WP_309906027.1">
    <property type="nucleotide sequence ID" value="NZ_JAVDRF010000012.1"/>
</dbReference>